<gene>
    <name evidence="1" type="ORF">BDN71DRAFT_830930</name>
</gene>
<sequence length="131" mass="14363">MSSLLVNLPCLCPLFRADGGTPRGASWRDAMADCVVALQRARESSEFTLKQCVHLRGRFPTVSAGFVYGLGQSHSAMTTHEVPTGVAIAELIADANVRRIAGFQSSLLRAYAPRFWECYHTTMDSIVDMQP</sequence>
<protein>
    <submittedName>
        <fullName evidence="1">Uncharacterized protein</fullName>
    </submittedName>
</protein>
<keyword evidence="2" id="KW-1185">Reference proteome</keyword>
<name>A0A9P6D8M2_PLEER</name>
<dbReference type="OrthoDB" id="3245313at2759"/>
<reference evidence="1" key="1">
    <citation type="submission" date="2020-11" db="EMBL/GenBank/DDBJ databases">
        <authorList>
            <consortium name="DOE Joint Genome Institute"/>
            <person name="Ahrendt S."/>
            <person name="Riley R."/>
            <person name="Andreopoulos W."/>
            <person name="Labutti K."/>
            <person name="Pangilinan J."/>
            <person name="Ruiz-Duenas F.J."/>
            <person name="Barrasa J.M."/>
            <person name="Sanchez-Garcia M."/>
            <person name="Camarero S."/>
            <person name="Miyauchi S."/>
            <person name="Serrano A."/>
            <person name="Linde D."/>
            <person name="Babiker R."/>
            <person name="Drula E."/>
            <person name="Ayuso-Fernandez I."/>
            <person name="Pacheco R."/>
            <person name="Padilla G."/>
            <person name="Ferreira P."/>
            <person name="Barriuso J."/>
            <person name="Kellner H."/>
            <person name="Castanera R."/>
            <person name="Alfaro M."/>
            <person name="Ramirez L."/>
            <person name="Pisabarro A.G."/>
            <person name="Kuo A."/>
            <person name="Tritt A."/>
            <person name="Lipzen A."/>
            <person name="He G."/>
            <person name="Yan M."/>
            <person name="Ng V."/>
            <person name="Cullen D."/>
            <person name="Martin F."/>
            <person name="Rosso M.-N."/>
            <person name="Henrissat B."/>
            <person name="Hibbett D."/>
            <person name="Martinez A.T."/>
            <person name="Grigoriev I.V."/>
        </authorList>
    </citation>
    <scope>NUCLEOTIDE SEQUENCE</scope>
    <source>
        <strain evidence="1">ATCC 90797</strain>
    </source>
</reference>
<dbReference type="AlphaFoldDB" id="A0A9P6D8M2"/>
<evidence type="ECO:0000313" key="2">
    <source>
        <dbReference type="Proteomes" id="UP000807025"/>
    </source>
</evidence>
<organism evidence="1 2">
    <name type="scientific">Pleurotus eryngii</name>
    <name type="common">Boletus of the steppes</name>
    <dbReference type="NCBI Taxonomy" id="5323"/>
    <lineage>
        <taxon>Eukaryota</taxon>
        <taxon>Fungi</taxon>
        <taxon>Dikarya</taxon>
        <taxon>Basidiomycota</taxon>
        <taxon>Agaricomycotina</taxon>
        <taxon>Agaricomycetes</taxon>
        <taxon>Agaricomycetidae</taxon>
        <taxon>Agaricales</taxon>
        <taxon>Pleurotineae</taxon>
        <taxon>Pleurotaceae</taxon>
        <taxon>Pleurotus</taxon>
    </lineage>
</organism>
<evidence type="ECO:0000313" key="1">
    <source>
        <dbReference type="EMBL" id="KAF9486803.1"/>
    </source>
</evidence>
<proteinExistence type="predicted"/>
<dbReference type="Proteomes" id="UP000807025">
    <property type="component" value="Unassembled WGS sequence"/>
</dbReference>
<comment type="caution">
    <text evidence="1">The sequence shown here is derived from an EMBL/GenBank/DDBJ whole genome shotgun (WGS) entry which is preliminary data.</text>
</comment>
<accession>A0A9P6D8M2</accession>
<dbReference type="EMBL" id="MU154917">
    <property type="protein sequence ID" value="KAF9486803.1"/>
    <property type="molecule type" value="Genomic_DNA"/>
</dbReference>